<sequence>MAIICGVPDDDGISDFLKCAITQNIGGTEVTVMAYMTEECRLSLNSVWESPFDGDSVGNAGIADKFSNIAQVKTGATSKTQLNSHKVWEGMEPPEASLTLTLHAYTNAQLEVDDPIQYLLQMASPDLREETPVGVDGSLGRVPGEAMFNVGRKFIMPMVISNVTYNLNAPKTPQNNYAYNTVTLTVSPKTMINKSEVPNKFL</sequence>
<protein>
    <submittedName>
        <fullName evidence="1">Uncharacterized protein</fullName>
    </submittedName>
</protein>
<dbReference type="RefSeq" id="WP_130088394.1">
    <property type="nucleotide sequence ID" value="NZ_SEZJ01000031.1"/>
</dbReference>
<proteinExistence type="predicted"/>
<dbReference type="OrthoDB" id="6631427at2"/>
<reference evidence="1 2" key="1">
    <citation type="submission" date="2019-02" db="EMBL/GenBank/DDBJ databases">
        <title>Genome sequences of Aliivibrio finisterrensis strains from farmed Atlantic salmon.</title>
        <authorList>
            <person name="Bowman J.P."/>
        </authorList>
    </citation>
    <scope>NUCLEOTIDE SEQUENCE [LARGE SCALE GENOMIC DNA]</scope>
    <source>
        <strain evidence="1 2">A32</strain>
    </source>
</reference>
<accession>A0A4V1Z6A3</accession>
<dbReference type="GeneID" id="56277116"/>
<dbReference type="EMBL" id="SEZJ01000031">
    <property type="protein sequence ID" value="RYU41120.1"/>
    <property type="molecule type" value="Genomic_DNA"/>
</dbReference>
<gene>
    <name evidence="1" type="ORF">ERW49_18810</name>
</gene>
<name>A0A4V1Z6A3_9GAMM</name>
<evidence type="ECO:0000313" key="2">
    <source>
        <dbReference type="Proteomes" id="UP000293465"/>
    </source>
</evidence>
<organism evidence="1 2">
    <name type="scientific">Aliivibrio finisterrensis</name>
    <dbReference type="NCBI Taxonomy" id="511998"/>
    <lineage>
        <taxon>Bacteria</taxon>
        <taxon>Pseudomonadati</taxon>
        <taxon>Pseudomonadota</taxon>
        <taxon>Gammaproteobacteria</taxon>
        <taxon>Vibrionales</taxon>
        <taxon>Vibrionaceae</taxon>
        <taxon>Aliivibrio</taxon>
    </lineage>
</organism>
<evidence type="ECO:0000313" key="1">
    <source>
        <dbReference type="EMBL" id="RYU41120.1"/>
    </source>
</evidence>
<dbReference type="AlphaFoldDB" id="A0A4V1Z6A3"/>
<comment type="caution">
    <text evidence="1">The sequence shown here is derived from an EMBL/GenBank/DDBJ whole genome shotgun (WGS) entry which is preliminary data.</text>
</comment>
<dbReference type="Proteomes" id="UP000293465">
    <property type="component" value="Unassembled WGS sequence"/>
</dbReference>